<dbReference type="AlphaFoldDB" id="A0A0F9N208"/>
<feature type="compositionally biased region" description="Gly residues" evidence="1">
    <location>
        <begin position="7"/>
        <end position="23"/>
    </location>
</feature>
<evidence type="ECO:0000313" key="2">
    <source>
        <dbReference type="EMBL" id="KKM75542.1"/>
    </source>
</evidence>
<organism evidence="2">
    <name type="scientific">marine sediment metagenome</name>
    <dbReference type="NCBI Taxonomy" id="412755"/>
    <lineage>
        <taxon>unclassified sequences</taxon>
        <taxon>metagenomes</taxon>
        <taxon>ecological metagenomes</taxon>
    </lineage>
</organism>
<comment type="caution">
    <text evidence="2">The sequence shown here is derived from an EMBL/GenBank/DDBJ whole genome shotgun (WGS) entry which is preliminary data.</text>
</comment>
<feature type="region of interest" description="Disordered" evidence="1">
    <location>
        <begin position="1"/>
        <end position="34"/>
    </location>
</feature>
<sequence length="368" mass="37704">SKTTHYGGIGGGGGEISLQGGQGRDSANNPSGFAPVLLQSNGGNVGLGINSPDSVFHIKANIPGTVGSHSAGQIIIQNPADNNKSNVVITAYESDGDGNPDQQLWYLGSSSSSTEDIILLNRRNAKLHLGTSGSTRMTILGNGSVGIGTMNPTAKLHIYTVTGGEDLLFLRDQINTADLTIDSPTGALMEIRAGVGDHLQLSSGATANQGIRIRNDGNVGIGTTTPTEKLVVVGNVNVTGTLYIAGDAIGVWKTWTPTFTGFSADPTNVKARYIRIGDTVTVVIGMSAGTSDATTFTMTAPFSASADIPTTVAPAQVQDNGPILNDWGRIFISAGNSGFTFGVNPGVTGGFTASGTKGVAITFIYEAG</sequence>
<proteinExistence type="predicted"/>
<accession>A0A0F9N208</accession>
<gene>
    <name evidence="2" type="ORF">LCGC14_1389120</name>
</gene>
<evidence type="ECO:0000256" key="1">
    <source>
        <dbReference type="SAM" id="MobiDB-lite"/>
    </source>
</evidence>
<name>A0A0F9N208_9ZZZZ</name>
<protein>
    <submittedName>
        <fullName evidence="2">Uncharacterized protein</fullName>
    </submittedName>
</protein>
<dbReference type="EMBL" id="LAZR01008959">
    <property type="protein sequence ID" value="KKM75542.1"/>
    <property type="molecule type" value="Genomic_DNA"/>
</dbReference>
<feature type="non-terminal residue" evidence="2">
    <location>
        <position position="1"/>
    </location>
</feature>
<reference evidence="2" key="1">
    <citation type="journal article" date="2015" name="Nature">
        <title>Complex archaea that bridge the gap between prokaryotes and eukaryotes.</title>
        <authorList>
            <person name="Spang A."/>
            <person name="Saw J.H."/>
            <person name="Jorgensen S.L."/>
            <person name="Zaremba-Niedzwiedzka K."/>
            <person name="Martijn J."/>
            <person name="Lind A.E."/>
            <person name="van Eijk R."/>
            <person name="Schleper C."/>
            <person name="Guy L."/>
            <person name="Ettema T.J."/>
        </authorList>
    </citation>
    <scope>NUCLEOTIDE SEQUENCE</scope>
</reference>